<keyword evidence="2" id="KW-1185">Reference proteome</keyword>
<dbReference type="GeneID" id="70125598"/>
<reference evidence="1" key="1">
    <citation type="journal article" date="2021" name="Nat. Commun.">
        <title>Genetic determinants of endophytism in the Arabidopsis root mycobiome.</title>
        <authorList>
            <person name="Mesny F."/>
            <person name="Miyauchi S."/>
            <person name="Thiergart T."/>
            <person name="Pickel B."/>
            <person name="Atanasova L."/>
            <person name="Karlsson M."/>
            <person name="Huettel B."/>
            <person name="Barry K.W."/>
            <person name="Haridas S."/>
            <person name="Chen C."/>
            <person name="Bauer D."/>
            <person name="Andreopoulos W."/>
            <person name="Pangilinan J."/>
            <person name="LaButti K."/>
            <person name="Riley R."/>
            <person name="Lipzen A."/>
            <person name="Clum A."/>
            <person name="Drula E."/>
            <person name="Henrissat B."/>
            <person name="Kohler A."/>
            <person name="Grigoriev I.V."/>
            <person name="Martin F.M."/>
            <person name="Hacquard S."/>
        </authorList>
    </citation>
    <scope>NUCLEOTIDE SEQUENCE</scope>
    <source>
        <strain evidence="1">MPI-SDFR-AT-0073</strain>
    </source>
</reference>
<proteinExistence type="predicted"/>
<dbReference type="AlphaFoldDB" id="A0A9P8ZUC0"/>
<comment type="caution">
    <text evidence="1">The sequence shown here is derived from an EMBL/GenBank/DDBJ whole genome shotgun (WGS) entry which is preliminary data.</text>
</comment>
<dbReference type="EMBL" id="JAGPXC010000008">
    <property type="protein sequence ID" value="KAH6647989.1"/>
    <property type="molecule type" value="Genomic_DNA"/>
</dbReference>
<accession>A0A9P8ZUC0</accession>
<name>A0A9P8ZUC0_9PEZI</name>
<gene>
    <name evidence="1" type="ORF">BKA67DRAFT_403116</name>
</gene>
<evidence type="ECO:0000313" key="1">
    <source>
        <dbReference type="EMBL" id="KAH6647989.1"/>
    </source>
</evidence>
<dbReference type="RefSeq" id="XP_045954501.1">
    <property type="nucleotide sequence ID" value="XM_046096706.1"/>
</dbReference>
<evidence type="ECO:0000313" key="2">
    <source>
        <dbReference type="Proteomes" id="UP000758603"/>
    </source>
</evidence>
<sequence>MSWEEPYQTEKASRHLSTNTRSAGISLLWPSQPFSTHDFALKGSSRKLEIISTEALEGSYNDEFFGTIFVTSDSQTTKARRITKLRTVLQDLNHTFIHILITQDRQKFL</sequence>
<protein>
    <submittedName>
        <fullName evidence="1">Uncharacterized protein</fullName>
    </submittedName>
</protein>
<organism evidence="1 2">
    <name type="scientific">Truncatella angustata</name>
    <dbReference type="NCBI Taxonomy" id="152316"/>
    <lineage>
        <taxon>Eukaryota</taxon>
        <taxon>Fungi</taxon>
        <taxon>Dikarya</taxon>
        <taxon>Ascomycota</taxon>
        <taxon>Pezizomycotina</taxon>
        <taxon>Sordariomycetes</taxon>
        <taxon>Xylariomycetidae</taxon>
        <taxon>Amphisphaeriales</taxon>
        <taxon>Sporocadaceae</taxon>
        <taxon>Truncatella</taxon>
    </lineage>
</organism>
<dbReference type="Proteomes" id="UP000758603">
    <property type="component" value="Unassembled WGS sequence"/>
</dbReference>